<evidence type="ECO:0000259" key="8">
    <source>
        <dbReference type="PROSITE" id="PS50026"/>
    </source>
</evidence>
<keyword evidence="5 7" id="KW-0472">Membrane</keyword>
<evidence type="ECO:0000256" key="2">
    <source>
        <dbReference type="ARBA" id="ARBA00022692"/>
    </source>
</evidence>
<keyword evidence="3" id="KW-0677">Repeat</keyword>
<comment type="caution">
    <text evidence="6">Lacks conserved residue(s) required for the propagation of feature annotation.</text>
</comment>
<comment type="subcellular location">
    <subcellularLocation>
        <location evidence="1">Membrane</location>
    </subcellularLocation>
</comment>
<accession>A0AAW2ZQU3</accession>
<keyword evidence="6" id="KW-1015">Disulfide bond</keyword>
<dbReference type="GO" id="GO:0005886">
    <property type="term" value="C:plasma membrane"/>
    <property type="evidence" value="ECO:0007669"/>
    <property type="project" value="TreeGrafter"/>
</dbReference>
<evidence type="ECO:0000256" key="3">
    <source>
        <dbReference type="ARBA" id="ARBA00022737"/>
    </source>
</evidence>
<sequence>MYKFTLQVVKGNRTASVHQVVRIVPGRRPIVSLDGLNPTCNSNDKIVIYGSFSFPEGSTFTLDSVNFWWAVQSDHAVDLNTKNLYTNANRDLVLAFKPNVLKPGSEYKFRLTVRTLDGTEGYAEIITTVNMPPIPGRLYVDENIGAAMTQYRFVTTEWVTSTNTNFIFYYFSYKNNYNNEEDYDNDVEYVLGSPSYDNVATVSLPKGNYPNGTLRVFINAVDENGAIGRFHKDIYVPPLLPDSASDLQIMQGINASLSKADASMCQNAASYIYTVTSLITPMYNDYLCVADEDCMGHGECNMDNSHCKCDANHAGADCSFTKSQVALRMSIRQRLLQTFLGCVYRPSTLPTATYSSMFTIDGEPSTTQSLSQHLQAIESIIGTRYEYNSRPDLLTPYLYHLLSAAHERHVDWNDKLTSSLLSIIGTCLDSIYLYEDFSDNDFMNTSMRVISNIRTKLLPMVGTLGLRSKSLNEDPTIVDTRGLSLLVQNLFLRFASSSDMDGVSYQIGSSSIMIPPKMLARNNSVSLHSQQDSSRSAMGLGVKLTIQSYNLFDFTSLSSQVVTMNLTDVNSKSPIQLNITGQFSRDLIESNGYTCREWDESSQEWIMATDCELVSLESTSGVCSCVSSYGHFTIGVGADNLISNPPLHVVLPVALGVALLVAVVLVVIGVFLFLLRRKMIADALEKAARVNPEIPVDFELQTMPIESEQSTRFHGREQEVYNTVQYHIFGSQQRHVVNESAEMDLDSLNSTMSNETEDGGENELDMDHVLRDKRPHVVGGGAGGDGRVVFEEESIDSSLRSKNHQVFDEESLTTHTQSVIGNEHQQQPADIKINFDEESLTSHVQTCISPVGTHLGNQTPHVVREDAVFEEETLTSTTSSSERRSL</sequence>
<feature type="transmembrane region" description="Helical" evidence="7">
    <location>
        <begin position="649"/>
        <end position="675"/>
    </location>
</feature>
<dbReference type="GO" id="GO:0005261">
    <property type="term" value="F:monoatomic cation channel activity"/>
    <property type="evidence" value="ECO:0007669"/>
    <property type="project" value="TreeGrafter"/>
</dbReference>
<evidence type="ECO:0000256" key="7">
    <source>
        <dbReference type="SAM" id="Phobius"/>
    </source>
</evidence>
<dbReference type="Pfam" id="PF02010">
    <property type="entry name" value="REJ"/>
    <property type="match status" value="1"/>
</dbReference>
<dbReference type="InterPro" id="IPR000742">
    <property type="entry name" value="EGF"/>
</dbReference>
<feature type="domain" description="EGF-like" evidence="8">
    <location>
        <begin position="284"/>
        <end position="319"/>
    </location>
</feature>
<evidence type="ECO:0000313" key="9">
    <source>
        <dbReference type="EMBL" id="KAL0491584.1"/>
    </source>
</evidence>
<dbReference type="PANTHER" id="PTHR46730:SF1">
    <property type="entry name" value="PLAT DOMAIN-CONTAINING PROTEIN"/>
    <property type="match status" value="1"/>
</dbReference>
<keyword evidence="2 7" id="KW-0812">Transmembrane</keyword>
<proteinExistence type="predicted"/>
<evidence type="ECO:0000256" key="5">
    <source>
        <dbReference type="ARBA" id="ARBA00023136"/>
    </source>
</evidence>
<name>A0AAW2ZQU3_9EUKA</name>
<reference evidence="9 10" key="1">
    <citation type="submission" date="2024-03" db="EMBL/GenBank/DDBJ databases">
        <title>The Acrasis kona genome and developmental transcriptomes reveal deep origins of eukaryotic multicellular pathways.</title>
        <authorList>
            <person name="Sheikh S."/>
            <person name="Fu C.-J."/>
            <person name="Brown M.W."/>
            <person name="Baldauf S.L."/>
        </authorList>
    </citation>
    <scope>NUCLEOTIDE SEQUENCE [LARGE SCALE GENOMIC DNA]</scope>
    <source>
        <strain evidence="9 10">ATCC MYA-3509</strain>
    </source>
</reference>
<evidence type="ECO:0000313" key="10">
    <source>
        <dbReference type="Proteomes" id="UP001431209"/>
    </source>
</evidence>
<comment type="caution">
    <text evidence="9">The sequence shown here is derived from an EMBL/GenBank/DDBJ whole genome shotgun (WGS) entry which is preliminary data.</text>
</comment>
<keyword evidence="4 7" id="KW-1133">Transmembrane helix</keyword>
<evidence type="ECO:0000256" key="4">
    <source>
        <dbReference type="ARBA" id="ARBA00022989"/>
    </source>
</evidence>
<keyword evidence="6" id="KW-0245">EGF-like domain</keyword>
<dbReference type="PROSITE" id="PS50026">
    <property type="entry name" value="EGF_3"/>
    <property type="match status" value="1"/>
</dbReference>
<dbReference type="PROSITE" id="PS00022">
    <property type="entry name" value="EGF_1"/>
    <property type="match status" value="1"/>
</dbReference>
<dbReference type="PANTHER" id="PTHR46730">
    <property type="entry name" value="POLYCYSTIN-1"/>
    <property type="match status" value="1"/>
</dbReference>
<feature type="disulfide bond" evidence="6">
    <location>
        <begin position="309"/>
        <end position="318"/>
    </location>
</feature>
<organism evidence="9 10">
    <name type="scientific">Acrasis kona</name>
    <dbReference type="NCBI Taxonomy" id="1008807"/>
    <lineage>
        <taxon>Eukaryota</taxon>
        <taxon>Discoba</taxon>
        <taxon>Heterolobosea</taxon>
        <taxon>Tetramitia</taxon>
        <taxon>Eutetramitia</taxon>
        <taxon>Acrasidae</taxon>
        <taxon>Acrasis</taxon>
    </lineage>
</organism>
<evidence type="ECO:0000256" key="6">
    <source>
        <dbReference type="PROSITE-ProRule" id="PRU00076"/>
    </source>
</evidence>
<keyword evidence="10" id="KW-1185">Reference proteome</keyword>
<dbReference type="InterPro" id="IPR002859">
    <property type="entry name" value="PKD/REJ-like"/>
</dbReference>
<gene>
    <name evidence="9" type="ORF">AKO1_010300</name>
</gene>
<dbReference type="AlphaFoldDB" id="A0AAW2ZQU3"/>
<protein>
    <recommendedName>
        <fullName evidence="8">EGF-like domain-containing protein</fullName>
    </recommendedName>
</protein>
<dbReference type="GO" id="GO:0006816">
    <property type="term" value="P:calcium ion transport"/>
    <property type="evidence" value="ECO:0007669"/>
    <property type="project" value="TreeGrafter"/>
</dbReference>
<dbReference type="Proteomes" id="UP001431209">
    <property type="component" value="Unassembled WGS sequence"/>
</dbReference>
<evidence type="ECO:0000256" key="1">
    <source>
        <dbReference type="ARBA" id="ARBA00004370"/>
    </source>
</evidence>
<dbReference type="EMBL" id="JAOPGA020001821">
    <property type="protein sequence ID" value="KAL0491584.1"/>
    <property type="molecule type" value="Genomic_DNA"/>
</dbReference>